<dbReference type="KEGG" id="cate:C2869_00975"/>
<keyword evidence="4 6" id="KW-0378">Hydrolase</keyword>
<comment type="subcellular location">
    <subcellularLocation>
        <location evidence="6">Cytoplasm</location>
    </subcellularLocation>
</comment>
<dbReference type="PIRSF" id="PIRSF006488">
    <property type="entry name" value="Exonuc_VII_S"/>
    <property type="match status" value="1"/>
</dbReference>
<evidence type="ECO:0000313" key="8">
    <source>
        <dbReference type="EMBL" id="AWB65099.1"/>
    </source>
</evidence>
<dbReference type="NCBIfam" id="TIGR01280">
    <property type="entry name" value="xseB"/>
    <property type="match status" value="1"/>
</dbReference>
<dbReference type="NCBIfam" id="NF002137">
    <property type="entry name" value="PRK00977.1-1"/>
    <property type="match status" value="1"/>
</dbReference>
<keyword evidence="2 6" id="KW-0963">Cytoplasm</keyword>
<evidence type="ECO:0000256" key="4">
    <source>
        <dbReference type="ARBA" id="ARBA00022801"/>
    </source>
</evidence>
<keyword evidence="7" id="KW-0175">Coiled coil</keyword>
<evidence type="ECO:0000256" key="5">
    <source>
        <dbReference type="ARBA" id="ARBA00022839"/>
    </source>
</evidence>
<reference evidence="8 9" key="1">
    <citation type="submission" date="2018-01" db="EMBL/GenBank/DDBJ databases">
        <title>Genome sequence of a Cantenovulum-like bacteria.</title>
        <authorList>
            <person name="Tan W.R."/>
            <person name="Lau N.-S."/>
            <person name="Go F."/>
            <person name="Amirul A.-A.A."/>
        </authorList>
    </citation>
    <scope>NUCLEOTIDE SEQUENCE [LARGE SCALE GENOMIC DNA]</scope>
    <source>
        <strain evidence="8 9">CCB-QB4</strain>
    </source>
</reference>
<proteinExistence type="inferred from homology"/>
<dbReference type="GO" id="GO:0009318">
    <property type="term" value="C:exodeoxyribonuclease VII complex"/>
    <property type="evidence" value="ECO:0007669"/>
    <property type="project" value="UniProtKB-UniRule"/>
</dbReference>
<gene>
    <name evidence="6" type="primary">xseB</name>
    <name evidence="8" type="ORF">C2869_00975</name>
</gene>
<comment type="function">
    <text evidence="6">Bidirectionally degrades single-stranded DNA into large acid-insoluble oligonucleotides, which are then degraded further into small acid-soluble oligonucleotides.</text>
</comment>
<dbReference type="PANTHER" id="PTHR34137:SF1">
    <property type="entry name" value="EXODEOXYRIBONUCLEASE 7 SMALL SUBUNIT"/>
    <property type="match status" value="1"/>
</dbReference>
<dbReference type="HAMAP" id="MF_00337">
    <property type="entry name" value="Exonuc_7_S"/>
    <property type="match status" value="1"/>
</dbReference>
<keyword evidence="9" id="KW-1185">Reference proteome</keyword>
<comment type="catalytic activity">
    <reaction evidence="6">
        <text>Exonucleolytic cleavage in either 5'- to 3'- or 3'- to 5'-direction to yield nucleoside 5'-phosphates.</text>
        <dbReference type="EC" id="3.1.11.6"/>
    </reaction>
</comment>
<dbReference type="AlphaFoldDB" id="A0A2S0VLL2"/>
<dbReference type="PANTHER" id="PTHR34137">
    <property type="entry name" value="EXODEOXYRIBONUCLEASE 7 SMALL SUBUNIT"/>
    <property type="match status" value="1"/>
</dbReference>
<evidence type="ECO:0000256" key="2">
    <source>
        <dbReference type="ARBA" id="ARBA00022490"/>
    </source>
</evidence>
<dbReference type="Pfam" id="PF02609">
    <property type="entry name" value="Exonuc_VII_S"/>
    <property type="match status" value="1"/>
</dbReference>
<dbReference type="EC" id="3.1.11.6" evidence="6"/>
<protein>
    <recommendedName>
        <fullName evidence="6">Exodeoxyribonuclease 7 small subunit</fullName>
        <ecNumber evidence="6">3.1.11.6</ecNumber>
    </recommendedName>
    <alternativeName>
        <fullName evidence="6">Exodeoxyribonuclease VII small subunit</fullName>
        <shortName evidence="6">Exonuclease VII small subunit</shortName>
    </alternativeName>
</protein>
<dbReference type="RefSeq" id="WP_108601177.1">
    <property type="nucleotide sequence ID" value="NZ_CP026604.1"/>
</dbReference>
<evidence type="ECO:0000256" key="3">
    <source>
        <dbReference type="ARBA" id="ARBA00022722"/>
    </source>
</evidence>
<name>A0A2S0VLL2_9ALTE</name>
<evidence type="ECO:0000256" key="1">
    <source>
        <dbReference type="ARBA" id="ARBA00009998"/>
    </source>
</evidence>
<dbReference type="GO" id="GO:0005829">
    <property type="term" value="C:cytosol"/>
    <property type="evidence" value="ECO:0007669"/>
    <property type="project" value="TreeGrafter"/>
</dbReference>
<keyword evidence="3 6" id="KW-0540">Nuclease</keyword>
<evidence type="ECO:0000313" key="9">
    <source>
        <dbReference type="Proteomes" id="UP000244441"/>
    </source>
</evidence>
<dbReference type="SUPFAM" id="SSF116842">
    <property type="entry name" value="XseB-like"/>
    <property type="match status" value="1"/>
</dbReference>
<dbReference type="Proteomes" id="UP000244441">
    <property type="component" value="Chromosome"/>
</dbReference>
<accession>A0A2S0VLL2</accession>
<dbReference type="InterPro" id="IPR037004">
    <property type="entry name" value="Exonuc_VII_ssu_sf"/>
</dbReference>
<comment type="subunit">
    <text evidence="6">Heterooligomer composed of large and small subunits.</text>
</comment>
<dbReference type="NCBIfam" id="NF002140">
    <property type="entry name" value="PRK00977.1-4"/>
    <property type="match status" value="1"/>
</dbReference>
<dbReference type="GO" id="GO:0006308">
    <property type="term" value="P:DNA catabolic process"/>
    <property type="evidence" value="ECO:0007669"/>
    <property type="project" value="UniProtKB-UniRule"/>
</dbReference>
<evidence type="ECO:0000256" key="6">
    <source>
        <dbReference type="HAMAP-Rule" id="MF_00337"/>
    </source>
</evidence>
<dbReference type="Gene3D" id="1.10.287.1040">
    <property type="entry name" value="Exonuclease VII, small subunit"/>
    <property type="match status" value="1"/>
</dbReference>
<evidence type="ECO:0000256" key="7">
    <source>
        <dbReference type="SAM" id="Coils"/>
    </source>
</evidence>
<dbReference type="InterPro" id="IPR003761">
    <property type="entry name" value="Exonuc_VII_S"/>
</dbReference>
<comment type="similarity">
    <text evidence="1 6">Belongs to the XseB family.</text>
</comment>
<dbReference type="OrthoDB" id="5591562at2"/>
<dbReference type="GO" id="GO:0008855">
    <property type="term" value="F:exodeoxyribonuclease VII activity"/>
    <property type="evidence" value="ECO:0007669"/>
    <property type="project" value="UniProtKB-UniRule"/>
</dbReference>
<organism evidence="8 9">
    <name type="scientific">Saccharobesus litoralis</name>
    <dbReference type="NCBI Taxonomy" id="2172099"/>
    <lineage>
        <taxon>Bacteria</taxon>
        <taxon>Pseudomonadati</taxon>
        <taxon>Pseudomonadota</taxon>
        <taxon>Gammaproteobacteria</taxon>
        <taxon>Alteromonadales</taxon>
        <taxon>Alteromonadaceae</taxon>
        <taxon>Saccharobesus</taxon>
    </lineage>
</organism>
<dbReference type="EMBL" id="CP026604">
    <property type="protein sequence ID" value="AWB65099.1"/>
    <property type="molecule type" value="Genomic_DNA"/>
</dbReference>
<keyword evidence="5 6" id="KW-0269">Exonuclease</keyword>
<feature type="coiled-coil region" evidence="7">
    <location>
        <begin position="8"/>
        <end position="66"/>
    </location>
</feature>
<sequence>MAAKKPENMSLEASLEELESLVADLEQGELPLEDSLKQFERGVSLVKASQLKLAQAEQKVQIMTQNSVDSPLESFEPEEK</sequence>